<dbReference type="AlphaFoldDB" id="A0A4Q9RCS9"/>
<dbReference type="Proteomes" id="UP000292639">
    <property type="component" value="Unassembled WGS sequence"/>
</dbReference>
<evidence type="ECO:0000256" key="4">
    <source>
        <dbReference type="ARBA" id="ARBA00022737"/>
    </source>
</evidence>
<keyword evidence="1" id="KW-0813">Transport</keyword>
<keyword evidence="8" id="KW-0411">Iron-sulfur</keyword>
<dbReference type="EMBL" id="QJUP01000003">
    <property type="protein sequence ID" value="TBU98806.1"/>
    <property type="molecule type" value="Genomic_DNA"/>
</dbReference>
<feature type="domain" description="4Fe-4S ferredoxin-type" evidence="10">
    <location>
        <begin position="129"/>
        <end position="159"/>
    </location>
</feature>
<dbReference type="PANTHER" id="PTHR43560:SF1">
    <property type="entry name" value="ION-TRANSLOCATING OXIDOREDUCTASE COMPLEX SUBUNIT B"/>
    <property type="match status" value="1"/>
</dbReference>
<keyword evidence="5" id="KW-1278">Translocase</keyword>
<evidence type="ECO:0000259" key="11">
    <source>
        <dbReference type="PROSITE" id="PS51656"/>
    </source>
</evidence>
<keyword evidence="13" id="KW-1185">Reference proteome</keyword>
<proteinExistence type="predicted"/>
<dbReference type="PANTHER" id="PTHR43560">
    <property type="entry name" value="ION-TRANSLOCATING OXIDOREDUCTASE COMPLEX SUBUNIT B"/>
    <property type="match status" value="1"/>
</dbReference>
<dbReference type="Gene3D" id="1.10.15.40">
    <property type="entry name" value="Electron transport complex subunit B, putative Fe-S cluster"/>
    <property type="match status" value="1"/>
</dbReference>
<dbReference type="InterPro" id="IPR010207">
    <property type="entry name" value="Elect_transpt_cplx_RnfB/RsxB"/>
</dbReference>
<dbReference type="RefSeq" id="WP_131183823.1">
    <property type="nucleotide sequence ID" value="NZ_QJUO01000007.1"/>
</dbReference>
<dbReference type="InterPro" id="IPR050395">
    <property type="entry name" value="4Fe4S_Ferredoxin_RnfB"/>
</dbReference>
<evidence type="ECO:0000313" key="13">
    <source>
        <dbReference type="Proteomes" id="UP000292639"/>
    </source>
</evidence>
<dbReference type="SUPFAM" id="SSF54862">
    <property type="entry name" value="4Fe-4S ferredoxins"/>
    <property type="match status" value="1"/>
</dbReference>
<dbReference type="NCBIfam" id="TIGR01944">
    <property type="entry name" value="rnfB"/>
    <property type="match status" value="1"/>
</dbReference>
<keyword evidence="6" id="KW-0249">Electron transport</keyword>
<evidence type="ECO:0000256" key="7">
    <source>
        <dbReference type="ARBA" id="ARBA00023004"/>
    </source>
</evidence>
<sequence length="174" mass="17448">MLAATLILAAIGGLMGAGLGWAARVFAVSSDNPLLAEIERSMPGSQCGQCGFPGCSAAAAALAEGKVAPTCCPPGGMALAERLAQLLDVPLEGGQMPAPLLASIEAEQCTGCTRCYRACPTDAIVGANGQIHAVLHNACTGCGKCLEACPEGCVSLAAQAPTLDTWHWGKPQAA</sequence>
<evidence type="ECO:0000256" key="9">
    <source>
        <dbReference type="ARBA" id="ARBA00023136"/>
    </source>
</evidence>
<dbReference type="OrthoDB" id="9789936at2"/>
<evidence type="ECO:0000313" key="12">
    <source>
        <dbReference type="EMBL" id="TBU98806.1"/>
    </source>
</evidence>
<gene>
    <name evidence="12" type="ORF">DNJ96_03580</name>
</gene>
<dbReference type="InterPro" id="IPR007202">
    <property type="entry name" value="4Fe-4S_dom"/>
</dbReference>
<comment type="caution">
    <text evidence="12">The sequence shown here is derived from an EMBL/GenBank/DDBJ whole genome shotgun (WGS) entry which is preliminary data.</text>
</comment>
<protein>
    <submittedName>
        <fullName evidence="12">Electron transporter RnfB</fullName>
    </submittedName>
</protein>
<keyword evidence="9" id="KW-0472">Membrane</keyword>
<dbReference type="InterPro" id="IPR017900">
    <property type="entry name" value="4Fe4S_Fe_S_CS"/>
</dbReference>
<dbReference type="GO" id="GO:0009055">
    <property type="term" value="F:electron transfer activity"/>
    <property type="evidence" value="ECO:0007669"/>
    <property type="project" value="InterPro"/>
</dbReference>
<reference evidence="12 13" key="1">
    <citation type="submission" date="2018-06" db="EMBL/GenBank/DDBJ databases">
        <title>Three novel Pseudomonas species isolated from symptomatic oak.</title>
        <authorList>
            <person name="Bueno-Gonzalez V."/>
            <person name="Brady C."/>
        </authorList>
    </citation>
    <scope>NUCLEOTIDE SEQUENCE [LARGE SCALE GENOMIC DNA]</scope>
    <source>
        <strain evidence="12 13">P17C</strain>
    </source>
</reference>
<evidence type="ECO:0000256" key="3">
    <source>
        <dbReference type="ARBA" id="ARBA00022723"/>
    </source>
</evidence>
<organism evidence="12 13">
    <name type="scientific">Stutzerimonas kirkiae</name>
    <dbReference type="NCBI Taxonomy" id="2211392"/>
    <lineage>
        <taxon>Bacteria</taxon>
        <taxon>Pseudomonadati</taxon>
        <taxon>Pseudomonadota</taxon>
        <taxon>Gammaproteobacteria</taxon>
        <taxon>Pseudomonadales</taxon>
        <taxon>Pseudomonadaceae</taxon>
        <taxon>Stutzerimonas</taxon>
    </lineage>
</organism>
<dbReference type="GO" id="GO:0051539">
    <property type="term" value="F:4 iron, 4 sulfur cluster binding"/>
    <property type="evidence" value="ECO:0007669"/>
    <property type="project" value="UniProtKB-KW"/>
</dbReference>
<dbReference type="InterPro" id="IPR017896">
    <property type="entry name" value="4Fe4S_Fe-S-bd"/>
</dbReference>
<evidence type="ECO:0000256" key="2">
    <source>
        <dbReference type="ARBA" id="ARBA00022485"/>
    </source>
</evidence>
<dbReference type="GO" id="GO:0046872">
    <property type="term" value="F:metal ion binding"/>
    <property type="evidence" value="ECO:0007669"/>
    <property type="project" value="UniProtKB-KW"/>
</dbReference>
<dbReference type="Gene3D" id="3.30.70.20">
    <property type="match status" value="1"/>
</dbReference>
<dbReference type="Pfam" id="PF14697">
    <property type="entry name" value="Fer4_21"/>
    <property type="match status" value="1"/>
</dbReference>
<name>A0A4Q9RCS9_9GAMM</name>
<dbReference type="Pfam" id="PF04060">
    <property type="entry name" value="FeS"/>
    <property type="match status" value="1"/>
</dbReference>
<feature type="domain" description="4Fe-4S" evidence="11">
    <location>
        <begin position="30"/>
        <end position="89"/>
    </location>
</feature>
<dbReference type="PROSITE" id="PS51656">
    <property type="entry name" value="4FE4S"/>
    <property type="match status" value="1"/>
</dbReference>
<evidence type="ECO:0000256" key="1">
    <source>
        <dbReference type="ARBA" id="ARBA00022448"/>
    </source>
</evidence>
<keyword evidence="4" id="KW-0677">Repeat</keyword>
<feature type="domain" description="4Fe-4S ferredoxin-type" evidence="10">
    <location>
        <begin position="100"/>
        <end position="124"/>
    </location>
</feature>
<dbReference type="PROSITE" id="PS00198">
    <property type="entry name" value="4FE4S_FER_1"/>
    <property type="match status" value="2"/>
</dbReference>
<evidence type="ECO:0000256" key="6">
    <source>
        <dbReference type="ARBA" id="ARBA00022982"/>
    </source>
</evidence>
<keyword evidence="3" id="KW-0479">Metal-binding</keyword>
<accession>A0A4Q9RCS9</accession>
<evidence type="ECO:0000259" key="10">
    <source>
        <dbReference type="PROSITE" id="PS51379"/>
    </source>
</evidence>
<evidence type="ECO:0000256" key="5">
    <source>
        <dbReference type="ARBA" id="ARBA00022967"/>
    </source>
</evidence>
<keyword evidence="2" id="KW-0004">4Fe-4S</keyword>
<evidence type="ECO:0000256" key="8">
    <source>
        <dbReference type="ARBA" id="ARBA00023014"/>
    </source>
</evidence>
<keyword evidence="7" id="KW-0408">Iron</keyword>
<dbReference type="PROSITE" id="PS51379">
    <property type="entry name" value="4FE4S_FER_2"/>
    <property type="match status" value="2"/>
</dbReference>